<dbReference type="EMBL" id="CM055112">
    <property type="protein sequence ID" value="KAJ7517318.1"/>
    <property type="molecule type" value="Genomic_DNA"/>
</dbReference>
<organism evidence="1 2">
    <name type="scientific">Diphasiastrum complanatum</name>
    <name type="common">Issler's clubmoss</name>
    <name type="synonym">Lycopodium complanatum</name>
    <dbReference type="NCBI Taxonomy" id="34168"/>
    <lineage>
        <taxon>Eukaryota</taxon>
        <taxon>Viridiplantae</taxon>
        <taxon>Streptophyta</taxon>
        <taxon>Embryophyta</taxon>
        <taxon>Tracheophyta</taxon>
        <taxon>Lycopodiopsida</taxon>
        <taxon>Lycopodiales</taxon>
        <taxon>Lycopodiaceae</taxon>
        <taxon>Lycopodioideae</taxon>
        <taxon>Diphasiastrum</taxon>
    </lineage>
</organism>
<keyword evidence="2" id="KW-1185">Reference proteome</keyword>
<reference evidence="2" key="1">
    <citation type="journal article" date="2024" name="Proc. Natl. Acad. Sci. U.S.A.">
        <title>Extraordinary preservation of gene collinearity over three hundred million years revealed in homosporous lycophytes.</title>
        <authorList>
            <person name="Li C."/>
            <person name="Wickell D."/>
            <person name="Kuo L.Y."/>
            <person name="Chen X."/>
            <person name="Nie B."/>
            <person name="Liao X."/>
            <person name="Peng D."/>
            <person name="Ji J."/>
            <person name="Jenkins J."/>
            <person name="Williams M."/>
            <person name="Shu S."/>
            <person name="Plott C."/>
            <person name="Barry K."/>
            <person name="Rajasekar S."/>
            <person name="Grimwood J."/>
            <person name="Han X."/>
            <person name="Sun S."/>
            <person name="Hou Z."/>
            <person name="He W."/>
            <person name="Dai G."/>
            <person name="Sun C."/>
            <person name="Schmutz J."/>
            <person name="Leebens-Mack J.H."/>
            <person name="Li F.W."/>
            <person name="Wang L."/>
        </authorList>
    </citation>
    <scope>NUCLEOTIDE SEQUENCE [LARGE SCALE GENOMIC DNA]</scope>
    <source>
        <strain evidence="2">cv. PW_Plant_1</strain>
    </source>
</reference>
<gene>
    <name evidence="1" type="ORF">O6H91_21G018600</name>
</gene>
<evidence type="ECO:0000313" key="2">
    <source>
        <dbReference type="Proteomes" id="UP001162992"/>
    </source>
</evidence>
<sequence>MQKMISGFYLHQIEKVPRSTLSIGAMGMASKCHHHPFQLAKVTLIQTKEINCVHNLVPLIINGLEYLFMHDLQHVLSLSEYGMLMALLKLQIDDSMHDDTFQQLKMNLGCSWLD</sequence>
<accession>A0ACC2AIC1</accession>
<dbReference type="Proteomes" id="UP001162992">
    <property type="component" value="Chromosome 21"/>
</dbReference>
<evidence type="ECO:0000313" key="1">
    <source>
        <dbReference type="EMBL" id="KAJ7517318.1"/>
    </source>
</evidence>
<proteinExistence type="predicted"/>
<name>A0ACC2AIC1_DIPCM</name>
<comment type="caution">
    <text evidence="1">The sequence shown here is derived from an EMBL/GenBank/DDBJ whole genome shotgun (WGS) entry which is preliminary data.</text>
</comment>
<protein>
    <submittedName>
        <fullName evidence="1">Uncharacterized protein</fullName>
    </submittedName>
</protein>